<dbReference type="PANTHER" id="PTHR35895:SF2">
    <property type="match status" value="1"/>
</dbReference>
<dbReference type="eggNOG" id="ENOG502S22Q">
    <property type="taxonomic scope" value="Eukaryota"/>
</dbReference>
<sequence length="407" mass="43721">MAAIGEPKDVVTANWPDSSRLSSAREEKSNKASDDQVENITTEDEKPGLAVGKEGWLLRLWKHGKRWWLCYAIGLLILLAVLLPVFFLVIFPAIAQRMVNDANLPISSIGLSNPTSNSTEISLQANIKLPTPLSVHINPIPLSLFVNDGTKNIVPYTNIVLPENDLHGNTTLTITDQPAKILDTDIFTKFVHSVVFSEAFTLSVTGSANAYVGKLKARVHLQKDIQLTGLNGLTGFDIADARLILPPEADGTNLLANLSLPNASILKINLGNMTWNLIIGGVNLGTAALQDVILNPGSNIIPARCVLDLKKAVKHLPQIIASELDALKHGNLSISASGNTTIYNGQHIDYFEKSLNQLTLTAQVSLLSLIVDSMSGILSSPLGSGLLNLSSFSNISNILPLLSAQLV</sequence>
<dbReference type="PANTHER" id="PTHR35895">
    <property type="entry name" value="CHROMOSOME 16, WHOLE GENOME SHOTGUN SEQUENCE"/>
    <property type="match status" value="1"/>
</dbReference>
<organism evidence="3">
    <name type="scientific">Pseudogymnoascus destructans</name>
    <dbReference type="NCBI Taxonomy" id="655981"/>
    <lineage>
        <taxon>Eukaryota</taxon>
        <taxon>Fungi</taxon>
        <taxon>Dikarya</taxon>
        <taxon>Ascomycota</taxon>
        <taxon>Pezizomycotina</taxon>
        <taxon>Leotiomycetes</taxon>
        <taxon>Thelebolales</taxon>
        <taxon>Thelebolaceae</taxon>
        <taxon>Pseudogymnoascus</taxon>
    </lineage>
</organism>
<proteinExistence type="predicted"/>
<dbReference type="InterPro" id="IPR022185">
    <property type="entry name" value="DUF3712"/>
</dbReference>
<keyword evidence="2" id="KW-0472">Membrane</keyword>
<protein>
    <submittedName>
        <fullName evidence="3">Uncharacterized protein</fullName>
    </submittedName>
</protein>
<dbReference type="VEuPathDB" id="FungiDB:GMDG_04442"/>
<dbReference type="OrthoDB" id="10039566at2759"/>
<dbReference type="RefSeq" id="XP_024321530.1">
    <property type="nucleotide sequence ID" value="XM_024470947.1"/>
</dbReference>
<dbReference type="InterPro" id="IPR046368">
    <property type="entry name" value="Tag1"/>
</dbReference>
<accession>A0A177A573</accession>
<feature type="compositionally biased region" description="Basic and acidic residues" evidence="1">
    <location>
        <begin position="23"/>
        <end position="34"/>
    </location>
</feature>
<feature type="region of interest" description="Disordered" evidence="1">
    <location>
        <begin position="1"/>
        <end position="44"/>
    </location>
</feature>
<keyword evidence="2" id="KW-0812">Transmembrane</keyword>
<dbReference type="GO" id="GO:0000329">
    <property type="term" value="C:fungal-type vacuole membrane"/>
    <property type="evidence" value="ECO:0007669"/>
    <property type="project" value="InterPro"/>
</dbReference>
<evidence type="ECO:0000256" key="1">
    <source>
        <dbReference type="SAM" id="MobiDB-lite"/>
    </source>
</evidence>
<evidence type="ECO:0000256" key="2">
    <source>
        <dbReference type="SAM" id="Phobius"/>
    </source>
</evidence>
<name>A0A177A573_9PEZI</name>
<dbReference type="AlphaFoldDB" id="A0A177A573"/>
<dbReference type="Proteomes" id="UP000077154">
    <property type="component" value="Unassembled WGS sequence"/>
</dbReference>
<dbReference type="GeneID" id="36290420"/>
<evidence type="ECO:0000313" key="3">
    <source>
        <dbReference type="EMBL" id="OAF56233.1"/>
    </source>
</evidence>
<gene>
    <name evidence="3" type="ORF">VC83_07374</name>
</gene>
<dbReference type="EMBL" id="KV441405">
    <property type="protein sequence ID" value="OAF56233.1"/>
    <property type="molecule type" value="Genomic_DNA"/>
</dbReference>
<keyword evidence="2" id="KW-1133">Transmembrane helix</keyword>
<reference evidence="3" key="1">
    <citation type="submission" date="2016-03" db="EMBL/GenBank/DDBJ databases">
        <title>Updated assembly of Pseudogymnoascus destructans, the fungus causing white-nose syndrome of bats.</title>
        <authorList>
            <person name="Palmer J.M."/>
            <person name="Drees K.P."/>
            <person name="Foster J.T."/>
            <person name="Lindner D.L."/>
        </authorList>
    </citation>
    <scope>NUCLEOTIDE SEQUENCE [LARGE SCALE GENOMIC DNA]</scope>
    <source>
        <strain evidence="3">20631-21</strain>
    </source>
</reference>
<dbReference type="Pfam" id="PF12505">
    <property type="entry name" value="DUF3712"/>
    <property type="match status" value="1"/>
</dbReference>
<feature type="transmembrane region" description="Helical" evidence="2">
    <location>
        <begin position="68"/>
        <end position="95"/>
    </location>
</feature>